<dbReference type="AlphaFoldDB" id="A0A6F8SYK2"/>
<dbReference type="RefSeq" id="WP_172416611.1">
    <property type="nucleotide sequence ID" value="NZ_AP022821.1"/>
</dbReference>
<evidence type="ECO:0000313" key="3">
    <source>
        <dbReference type="Proteomes" id="UP000503197"/>
    </source>
</evidence>
<sequence length="111" mass="13433">MKDNNPTRHAQYAWNRASQLPPPPKPPKLEFYMPAMPSLTLIHQLEMRWWRYRRRQLFRRHVLPLLAYDDNVLRDIGHCREDILWASQLPLQEDAIQVLEARQQETPHEEK</sequence>
<feature type="region of interest" description="Disordered" evidence="1">
    <location>
        <begin position="1"/>
        <end position="26"/>
    </location>
</feature>
<dbReference type="Proteomes" id="UP000503197">
    <property type="component" value="Chromosome"/>
</dbReference>
<dbReference type="EMBL" id="AP022821">
    <property type="protein sequence ID" value="BCA93278.1"/>
    <property type="molecule type" value="Genomic_DNA"/>
</dbReference>
<accession>A0A6F8SYK2</accession>
<evidence type="ECO:0000313" key="2">
    <source>
        <dbReference type="EMBL" id="BCA93278.1"/>
    </source>
</evidence>
<evidence type="ECO:0000256" key="1">
    <source>
        <dbReference type="SAM" id="MobiDB-lite"/>
    </source>
</evidence>
<proteinExistence type="predicted"/>
<protein>
    <recommendedName>
        <fullName evidence="4">DUF1127 domain-containing protein</fullName>
    </recommendedName>
</protein>
<name>A0A6F8SYK2_9GAMM</name>
<evidence type="ECO:0008006" key="4">
    <source>
        <dbReference type="Google" id="ProtNLM"/>
    </source>
</evidence>
<gene>
    <name evidence="2" type="ORF">HMSLTHF_30530</name>
</gene>
<organism evidence="2 3">
    <name type="scientific">Vreelandella aquamarina</name>
    <dbReference type="NCBI Taxonomy" id="77097"/>
    <lineage>
        <taxon>Bacteria</taxon>
        <taxon>Pseudomonadati</taxon>
        <taxon>Pseudomonadota</taxon>
        <taxon>Gammaproteobacteria</taxon>
        <taxon>Oceanospirillales</taxon>
        <taxon>Halomonadaceae</taxon>
        <taxon>Vreelandella</taxon>
    </lineage>
</organism>
<reference evidence="2 3" key="1">
    <citation type="submission" date="2020-02" db="EMBL/GenBank/DDBJ databases">
        <title>Complete Genome Sequence of Halomonas meridiana strain BAA-801, Isolated from Deep Sea Thermal Vent.</title>
        <authorList>
            <person name="Takahashi Y."/>
            <person name="Takahashi H."/>
            <person name="Galipon J."/>
            <person name="Arakawa K."/>
        </authorList>
    </citation>
    <scope>NUCLEOTIDE SEQUENCE [LARGE SCALE GENOMIC DNA]</scope>
    <source>
        <strain evidence="2 3">Slthf1</strain>
    </source>
</reference>